<reference evidence="2" key="1">
    <citation type="submission" date="2021-06" db="EMBL/GenBank/DDBJ databases">
        <authorList>
            <person name="Kallberg Y."/>
            <person name="Tangrot J."/>
            <person name="Rosling A."/>
        </authorList>
    </citation>
    <scope>NUCLEOTIDE SEQUENCE</scope>
    <source>
        <strain evidence="2">IA702</strain>
    </source>
</reference>
<keyword evidence="3" id="KW-1185">Reference proteome</keyword>
<proteinExistence type="predicted"/>
<dbReference type="InterPro" id="IPR036291">
    <property type="entry name" value="NAD(P)-bd_dom_sf"/>
</dbReference>
<dbReference type="AlphaFoldDB" id="A0A9N9CTR8"/>
<dbReference type="SUPFAM" id="SSF51735">
    <property type="entry name" value="NAD(P)-binding Rossmann-fold domains"/>
    <property type="match status" value="1"/>
</dbReference>
<comment type="caution">
    <text evidence="2">The sequence shown here is derived from an EMBL/GenBank/DDBJ whole genome shotgun (WGS) entry which is preliminary data.</text>
</comment>
<accession>A0A9N9CTR8</accession>
<evidence type="ECO:0000256" key="1">
    <source>
        <dbReference type="ARBA" id="ARBA00023002"/>
    </source>
</evidence>
<name>A0A9N9CTR8_9GLOM</name>
<dbReference type="PRINTS" id="PR00081">
    <property type="entry name" value="GDHRDH"/>
</dbReference>
<sequence>MAGKNFTFDNIPDLSGKVALVTGANVGIGYITARELARKKAHVFVCARNIEKGQSAVATIKAETGNELVEFLQLDLLSLKNIKEAADKFMARGLGLHILINNAGIMATPFNLSADGIEAQFATNHIGHFLLLPALEKSAPSRIVVVSRYNVEDLAHRVFAPRKGIDFENINAKNLSIWTRYGQSKLANVLFANELDRRVKDKKIYVNSLHPGVVKSNLMQGLKLSWGSWVAAYTAIQNLFSLSTEDGALTQLYVATSPDIEINNFRGRHFMPIAKLGAMSAKAMDENLAKELWDYSEKIIKERVGSD</sequence>
<organism evidence="2 3">
    <name type="scientific">Paraglomus occultum</name>
    <dbReference type="NCBI Taxonomy" id="144539"/>
    <lineage>
        <taxon>Eukaryota</taxon>
        <taxon>Fungi</taxon>
        <taxon>Fungi incertae sedis</taxon>
        <taxon>Mucoromycota</taxon>
        <taxon>Glomeromycotina</taxon>
        <taxon>Glomeromycetes</taxon>
        <taxon>Paraglomerales</taxon>
        <taxon>Paraglomeraceae</taxon>
        <taxon>Paraglomus</taxon>
    </lineage>
</organism>
<keyword evidence="1" id="KW-0560">Oxidoreductase</keyword>
<dbReference type="PANTHER" id="PTHR43157">
    <property type="entry name" value="PHOSPHATIDYLINOSITOL-GLYCAN BIOSYNTHESIS CLASS F PROTEIN-RELATED"/>
    <property type="match status" value="1"/>
</dbReference>
<dbReference type="GO" id="GO:0016491">
    <property type="term" value="F:oxidoreductase activity"/>
    <property type="evidence" value="ECO:0007669"/>
    <property type="project" value="UniProtKB-KW"/>
</dbReference>
<dbReference type="CDD" id="cd05327">
    <property type="entry name" value="retinol-DH_like_SDR_c_like"/>
    <property type="match status" value="1"/>
</dbReference>
<dbReference type="PANTHER" id="PTHR43157:SF31">
    <property type="entry name" value="PHOSPHATIDYLINOSITOL-GLYCAN BIOSYNTHESIS CLASS F PROTEIN"/>
    <property type="match status" value="1"/>
</dbReference>
<evidence type="ECO:0000313" key="3">
    <source>
        <dbReference type="Proteomes" id="UP000789572"/>
    </source>
</evidence>
<dbReference type="OrthoDB" id="191139at2759"/>
<gene>
    <name evidence="2" type="ORF">POCULU_LOCUS8091</name>
</gene>
<dbReference type="Pfam" id="PF00106">
    <property type="entry name" value="adh_short"/>
    <property type="match status" value="1"/>
</dbReference>
<dbReference type="Proteomes" id="UP000789572">
    <property type="component" value="Unassembled WGS sequence"/>
</dbReference>
<protein>
    <submittedName>
        <fullName evidence="2">631_t:CDS:1</fullName>
    </submittedName>
</protein>
<evidence type="ECO:0000313" key="2">
    <source>
        <dbReference type="EMBL" id="CAG8614025.1"/>
    </source>
</evidence>
<dbReference type="Gene3D" id="3.40.50.720">
    <property type="entry name" value="NAD(P)-binding Rossmann-like Domain"/>
    <property type="match status" value="1"/>
</dbReference>
<dbReference type="InterPro" id="IPR002347">
    <property type="entry name" value="SDR_fam"/>
</dbReference>
<dbReference type="EMBL" id="CAJVPJ010002143">
    <property type="protein sequence ID" value="CAG8614025.1"/>
    <property type="molecule type" value="Genomic_DNA"/>
</dbReference>